<organism evidence="2 3">
    <name type="scientific">Tetrahymena thermophila (strain SB210)</name>
    <dbReference type="NCBI Taxonomy" id="312017"/>
    <lineage>
        <taxon>Eukaryota</taxon>
        <taxon>Sar</taxon>
        <taxon>Alveolata</taxon>
        <taxon>Ciliophora</taxon>
        <taxon>Intramacronucleata</taxon>
        <taxon>Oligohymenophorea</taxon>
        <taxon>Hymenostomatida</taxon>
        <taxon>Tetrahymenina</taxon>
        <taxon>Tetrahymenidae</taxon>
        <taxon>Tetrahymena</taxon>
    </lineage>
</organism>
<sequence>MKKISCESFIYIQLQLIFNLSKTEINQKMKNNNSEKLQNLQLEKQIPCRDMDNNNNKNQKTSKQIEEEQELCKPIKILKKQFQCKLENDEFDQQIDPQMNVARIRNNQIQEKKYFGLNVQDLQNNFLHQILRTLVMCFRFVTGYIMSDGNTIQGNAQQLSIKVLKALKMENVSLQKDRKITDFIQIRNKFLGHNNNFHLNFLELAQKFFQQQNFKNQFDREFYDIIVGIMVSNIPFESITFDYDQFSDLFDRELILKQNQRFQDVIDEDMVHLVNFNSAFANSKGVFINFDTTSFPQDSQKEDYQNFCFESPNKELNNRNEFQQMAIYVPYKNMIKKIIKYQSESGKQFDNIDVYITLAILEKQYLFPEFLGFPMHDYELQNYHGSIIKIQKSYIRNFDPRYHGNYKPYIDNLGIKQNDYREFQEPQILAIKYNKLR</sequence>
<reference evidence="3" key="1">
    <citation type="journal article" date="2006" name="PLoS Biol.">
        <title>Macronuclear genome sequence of the ciliate Tetrahymena thermophila, a model eukaryote.</title>
        <authorList>
            <person name="Eisen J.A."/>
            <person name="Coyne R.S."/>
            <person name="Wu M."/>
            <person name="Wu D."/>
            <person name="Thiagarajan M."/>
            <person name="Wortman J.R."/>
            <person name="Badger J.H."/>
            <person name="Ren Q."/>
            <person name="Amedeo P."/>
            <person name="Jones K.M."/>
            <person name="Tallon L.J."/>
            <person name="Delcher A.L."/>
            <person name="Salzberg S.L."/>
            <person name="Silva J.C."/>
            <person name="Haas B.J."/>
            <person name="Majoros W.H."/>
            <person name="Farzad M."/>
            <person name="Carlton J.M."/>
            <person name="Smith R.K. Jr."/>
            <person name="Garg J."/>
            <person name="Pearlman R.E."/>
            <person name="Karrer K.M."/>
            <person name="Sun L."/>
            <person name="Manning G."/>
            <person name="Elde N.C."/>
            <person name="Turkewitz A.P."/>
            <person name="Asai D.J."/>
            <person name="Wilkes D.E."/>
            <person name="Wang Y."/>
            <person name="Cai H."/>
            <person name="Collins K."/>
            <person name="Stewart B.A."/>
            <person name="Lee S.R."/>
            <person name="Wilamowska K."/>
            <person name="Weinberg Z."/>
            <person name="Ruzzo W.L."/>
            <person name="Wloga D."/>
            <person name="Gaertig J."/>
            <person name="Frankel J."/>
            <person name="Tsao C.-C."/>
            <person name="Gorovsky M.A."/>
            <person name="Keeling P.J."/>
            <person name="Waller R.F."/>
            <person name="Patron N.J."/>
            <person name="Cherry J.M."/>
            <person name="Stover N.A."/>
            <person name="Krieger C.J."/>
            <person name="del Toro C."/>
            <person name="Ryder H.F."/>
            <person name="Williamson S.C."/>
            <person name="Barbeau R.A."/>
            <person name="Hamilton E.P."/>
            <person name="Orias E."/>
        </authorList>
    </citation>
    <scope>NUCLEOTIDE SEQUENCE [LARGE SCALE GENOMIC DNA]</scope>
    <source>
        <strain evidence="3">SB210</strain>
    </source>
</reference>
<dbReference type="AlphaFoldDB" id="Q23UA0"/>
<dbReference type="HOGENOM" id="CLU_025982_0_0_1"/>
<dbReference type="KEGG" id="tet:TTHERM_00888000"/>
<evidence type="ECO:0000313" key="3">
    <source>
        <dbReference type="Proteomes" id="UP000009168"/>
    </source>
</evidence>
<name>Q23UA0_TETTS</name>
<evidence type="ECO:0000256" key="1">
    <source>
        <dbReference type="SAM" id="Coils"/>
    </source>
</evidence>
<keyword evidence="1" id="KW-0175">Coiled coil</keyword>
<dbReference type="InParanoid" id="Q23UA0"/>
<evidence type="ECO:0000313" key="2">
    <source>
        <dbReference type="EMBL" id="EAS00044.2"/>
    </source>
</evidence>
<dbReference type="EMBL" id="GG662629">
    <property type="protein sequence ID" value="EAS00044.2"/>
    <property type="molecule type" value="Genomic_DNA"/>
</dbReference>
<accession>Q23UA0</accession>
<keyword evidence="3" id="KW-1185">Reference proteome</keyword>
<dbReference type="GeneID" id="7827742"/>
<protein>
    <submittedName>
        <fullName evidence="2">Uncharacterized protein</fullName>
    </submittedName>
</protein>
<proteinExistence type="predicted"/>
<dbReference type="RefSeq" id="XP_001020289.2">
    <property type="nucleotide sequence ID" value="XM_001020289.2"/>
</dbReference>
<gene>
    <name evidence="2" type="ORF">TTHERM_00888000</name>
</gene>
<dbReference type="Proteomes" id="UP000009168">
    <property type="component" value="Unassembled WGS sequence"/>
</dbReference>
<feature type="coiled-coil region" evidence="1">
    <location>
        <begin position="25"/>
        <end position="71"/>
    </location>
</feature>